<evidence type="ECO:0000313" key="4">
    <source>
        <dbReference type="EMBL" id="QCQ74090.1"/>
    </source>
</evidence>
<reference evidence="4 8" key="6">
    <citation type="submission" date="2019-04" db="EMBL/GenBank/DDBJ databases">
        <title>Methylomes of two halophilic Archaea, Haloarcula marismortui and Haloferax mediterranei.</title>
        <authorList>
            <person name="DasSarma S."/>
            <person name="DasSarma P."/>
            <person name="DasSarma S."/>
            <person name="Fomenkov A."/>
            <person name="Vincze T."/>
            <person name="Anton B.P."/>
            <person name="Roberts R.J."/>
        </authorList>
    </citation>
    <scope>NUCLEOTIDE SEQUENCE [LARGE SCALE GENOMIC DNA]</scope>
    <source>
        <strain evidence="4">ATCC 33500</strain>
        <strain evidence="8">ATCC 33500 / DSM 1411 / JCM 8866 / NBRC 14739 / NCIMB 2177 / R-4</strain>
    </source>
</reference>
<name>I3R5Z7_HALMT</name>
<evidence type="ECO:0000313" key="6">
    <source>
        <dbReference type="Proteomes" id="UP000011603"/>
    </source>
</evidence>
<evidence type="ECO:0000313" key="8">
    <source>
        <dbReference type="Proteomes" id="UP000299011"/>
    </source>
</evidence>
<dbReference type="OrthoDB" id="292606at2157"/>
<proteinExistence type="predicted"/>
<dbReference type="HOGENOM" id="CLU_2949181_0_0_2"/>
<dbReference type="EMBL" id="CP039139">
    <property type="protein sequence ID" value="QCQ74090.1"/>
    <property type="molecule type" value="Genomic_DNA"/>
</dbReference>
<dbReference type="Proteomes" id="UP000299011">
    <property type="component" value="Chromosome"/>
</dbReference>
<sequence length="59" mass="6921">MADDEALHGEIDALARDVERAILEFDSALQRHDRIRQTAREPVFRSETVEFDDVQELFF</sequence>
<dbReference type="KEGG" id="hme:HFX_1961"/>
<dbReference type="AlphaFoldDB" id="I3R5Z7"/>
<reference evidence="1" key="1">
    <citation type="journal article" date="2012" name="Appl. Environ. Microbiol.">
        <title>Identification of the haloarchaeal phasin (PhaP) that functions in polyhydroxyalkanoate accumulation and granule formation in Haloferax mediterranei.</title>
        <authorList>
            <person name="Cai S."/>
            <person name="Cai L."/>
            <person name="Liu H."/>
            <person name="Liu X."/>
            <person name="Han J."/>
            <person name="Zhou J."/>
            <person name="Xiang H."/>
        </authorList>
    </citation>
    <scope>NUCLEOTIDE SEQUENCE</scope>
    <source>
        <strain evidence="1">CGMCC 1.2087</strain>
    </source>
</reference>
<organism evidence="1 5">
    <name type="scientific">Haloferax mediterranei (strain ATCC 33500 / DSM 1411 / JCM 8866 / NBRC 14739 / NCIMB 2177 / R-4)</name>
    <name type="common">Halobacterium mediterranei</name>
    <dbReference type="NCBI Taxonomy" id="523841"/>
    <lineage>
        <taxon>Archaea</taxon>
        <taxon>Methanobacteriati</taxon>
        <taxon>Methanobacteriota</taxon>
        <taxon>Stenosarchaea group</taxon>
        <taxon>Halobacteria</taxon>
        <taxon>Halobacteriales</taxon>
        <taxon>Haloferacaceae</taxon>
        <taxon>Haloferax</taxon>
    </lineage>
</organism>
<keyword evidence="6" id="KW-1185">Reference proteome</keyword>
<dbReference type="EMBL" id="CP007551">
    <property type="protein sequence ID" value="AHZ23045.1"/>
    <property type="molecule type" value="Genomic_DNA"/>
</dbReference>
<dbReference type="Proteomes" id="UP000011603">
    <property type="component" value="Unassembled WGS sequence"/>
</dbReference>
<dbReference type="EMBL" id="AOLO01000009">
    <property type="protein sequence ID" value="ELZ99976.1"/>
    <property type="molecule type" value="Genomic_DNA"/>
</dbReference>
<protein>
    <submittedName>
        <fullName evidence="1">Uncharacterized protein</fullName>
    </submittedName>
</protein>
<dbReference type="GeneID" id="40155129"/>
<evidence type="ECO:0000313" key="7">
    <source>
        <dbReference type="Proteomes" id="UP000027075"/>
    </source>
</evidence>
<accession>I3R5Z7</accession>
<dbReference type="PATRIC" id="fig|523841.21.peg.2343"/>
<dbReference type="RefSeq" id="WP_004059301.1">
    <property type="nucleotide sequence ID" value="NC_017941.2"/>
</dbReference>
<reference evidence="3 6" key="3">
    <citation type="journal article" date="2014" name="PLoS Genet.">
        <title>Phylogenetically driven sequencing of extremely halophilic archaea reveals strategies for static and dynamic osmo-response.</title>
        <authorList>
            <person name="Becker E.A."/>
            <person name="Seitzer P.M."/>
            <person name="Tritt A."/>
            <person name="Larsen D."/>
            <person name="Krusor M."/>
            <person name="Yao A.I."/>
            <person name="Wu D."/>
            <person name="Madern D."/>
            <person name="Eisen J.A."/>
            <person name="Darling A.E."/>
            <person name="Facciotti M.T."/>
        </authorList>
    </citation>
    <scope>NUCLEOTIDE SEQUENCE [LARGE SCALE GENOMIC DNA]</scope>
    <source>
        <strain evidence="3">ATCC 33500</strain>
        <strain evidence="6">ATCC 33500 / DSM 1411 / JCM 8866 / NBRC 14739 / NCIMB 2177 / R-4</strain>
    </source>
</reference>
<reference evidence="1" key="5">
    <citation type="submission" date="2014-05" db="EMBL/GenBank/DDBJ databases">
        <authorList>
            <person name="Wang L."/>
            <person name="Yang H."/>
            <person name="Xiang H."/>
        </authorList>
    </citation>
    <scope>NUCLEOTIDE SEQUENCE</scope>
    <source>
        <strain evidence="1">CGMCC 1.2087</strain>
    </source>
</reference>
<dbReference type="EMBL" id="CP001868">
    <property type="protein sequence ID" value="AFK19657.1"/>
    <property type="molecule type" value="Genomic_DNA"/>
</dbReference>
<evidence type="ECO:0000313" key="2">
    <source>
        <dbReference type="EMBL" id="AHZ23045.1"/>
    </source>
</evidence>
<evidence type="ECO:0000313" key="5">
    <source>
        <dbReference type="Proteomes" id="UP000006469"/>
    </source>
</evidence>
<reference evidence="1 5" key="2">
    <citation type="journal article" date="2012" name="J. Bacteriol.">
        <title>Complete genome sequence of the metabolically versatile halophilic archaeon Haloferax mediterranei, a poly(3-hydroxybutyrate-co-3-hydroxyvalerate) producer.</title>
        <authorList>
            <person name="Han J."/>
            <person name="Zhang F."/>
            <person name="Hou J."/>
            <person name="Liu X."/>
            <person name="Li M."/>
            <person name="Liu H."/>
            <person name="Cai L."/>
            <person name="Zhang B."/>
            <person name="Chen Y."/>
            <person name="Zhou J."/>
            <person name="Hu S."/>
            <person name="Xiang H."/>
        </authorList>
    </citation>
    <scope>NUCLEOTIDE SEQUENCE [LARGE SCALE GENOMIC DNA]</scope>
    <source>
        <strain evidence="5">ATCC 33500 / DSM 1411 / JCM 8866 / NBRC 14739 / NCIMB 2177 / R-4</strain>
        <strain evidence="1">CGMCC 1.2087</strain>
    </source>
</reference>
<dbReference type="Proteomes" id="UP000027075">
    <property type="component" value="Chromosome"/>
</dbReference>
<dbReference type="PaxDb" id="523841-HFX_1961"/>
<reference evidence="2 7" key="4">
    <citation type="submission" date="2014-04" db="EMBL/GenBank/DDBJ databases">
        <title>Transcriptional profiles of Haloferax mediterranei on the basis of nitrogen availability.</title>
        <authorList>
            <person name="Bautista V."/>
        </authorList>
    </citation>
    <scope>NUCLEOTIDE SEQUENCE [LARGE SCALE GENOMIC DNA]</scope>
    <source>
        <strain evidence="2">ATCC 33500</strain>
        <strain evidence="7">ATCC 33500 / DSM 1411 / JCM 8866 / NBRC 14739 / NCIMB 2177 / R-4</strain>
    </source>
</reference>
<dbReference type="Proteomes" id="UP000006469">
    <property type="component" value="Chromosome"/>
</dbReference>
<evidence type="ECO:0000313" key="1">
    <source>
        <dbReference type="EMBL" id="AFK19657.1"/>
    </source>
</evidence>
<evidence type="ECO:0000313" key="3">
    <source>
        <dbReference type="EMBL" id="ELZ99976.1"/>
    </source>
</evidence>
<gene>
    <name evidence="1" type="ordered locus">HFX_1961</name>
    <name evidence="2" type="ORF">BM92_10530</name>
    <name evidence="3" type="ORF">C439_11593</name>
    <name evidence="4" type="ORF">E6P09_01890</name>
</gene>